<evidence type="ECO:0000256" key="7">
    <source>
        <dbReference type="ARBA" id="ARBA00022547"/>
    </source>
</evidence>
<dbReference type="GO" id="GO:0015986">
    <property type="term" value="P:proton motive force-driven ATP synthesis"/>
    <property type="evidence" value="ECO:0007669"/>
    <property type="project" value="InterPro"/>
</dbReference>
<evidence type="ECO:0000256" key="1">
    <source>
        <dbReference type="ARBA" id="ARBA00004167"/>
    </source>
</evidence>
<dbReference type="InterPro" id="IPR028987">
    <property type="entry name" value="ATP_synth_B-like_membr_sf"/>
</dbReference>
<dbReference type="Gene3D" id="1.20.5.620">
    <property type="entry name" value="F1F0 ATP synthase subunit B, membrane domain"/>
    <property type="match status" value="1"/>
</dbReference>
<dbReference type="NCBIfam" id="NF004413">
    <property type="entry name" value="PRK05759.1-4"/>
    <property type="match status" value="1"/>
</dbReference>
<evidence type="ECO:0000256" key="10">
    <source>
        <dbReference type="ARBA" id="ARBA00022989"/>
    </source>
</evidence>
<organism evidence="17">
    <name type="scientific">hydrothermal vent metagenome</name>
    <dbReference type="NCBI Taxonomy" id="652676"/>
    <lineage>
        <taxon>unclassified sequences</taxon>
        <taxon>metagenomes</taxon>
        <taxon>ecological metagenomes</taxon>
    </lineage>
</organism>
<evidence type="ECO:0000256" key="15">
    <source>
        <dbReference type="SAM" id="Coils"/>
    </source>
</evidence>
<dbReference type="Pfam" id="PF00430">
    <property type="entry name" value="ATP-synt_B"/>
    <property type="match status" value="1"/>
</dbReference>
<evidence type="ECO:0000256" key="2">
    <source>
        <dbReference type="ARBA" id="ARBA00004308"/>
    </source>
</evidence>
<feature type="coiled-coil region" evidence="15">
    <location>
        <begin position="99"/>
        <end position="126"/>
    </location>
</feature>
<proteinExistence type="inferred from homology"/>
<dbReference type="GO" id="GO:0016787">
    <property type="term" value="F:hydrolase activity"/>
    <property type="evidence" value="ECO:0007669"/>
    <property type="project" value="UniProtKB-KW"/>
</dbReference>
<keyword evidence="4" id="KW-0813">Transport</keyword>
<keyword evidence="13" id="KW-0066">ATP synthesis</keyword>
<evidence type="ECO:0000256" key="8">
    <source>
        <dbReference type="ARBA" id="ARBA00022692"/>
    </source>
</evidence>
<keyword evidence="15" id="KW-0175">Coiled coil</keyword>
<evidence type="ECO:0000256" key="13">
    <source>
        <dbReference type="ARBA" id="ARBA00023310"/>
    </source>
</evidence>
<evidence type="ECO:0000256" key="9">
    <source>
        <dbReference type="ARBA" id="ARBA00022781"/>
    </source>
</evidence>
<keyword evidence="12 16" id="KW-0472">Membrane</keyword>
<dbReference type="NCBIfam" id="TIGR01144">
    <property type="entry name" value="ATP_synt_b"/>
    <property type="match status" value="1"/>
</dbReference>
<accession>A0A3B1B9S5</accession>
<sequence length="156" mass="17484">MNINLTLFGQSITFVFFVWFCMKFVWPPIMAALDERKKKIANGLAAAERGEHEQELAEKRATEVLHEAKQQAQEIIGQSQKRSSEIVEEAKTTARNEGERLLIAARAEIEQEVNRAREELRGQVAILAIAGASKVLKREIDAAANEDLLNDLVAQL</sequence>
<dbReference type="FunFam" id="1.20.5.620:FF:000001">
    <property type="entry name" value="ATP synthase subunit b"/>
    <property type="match status" value="1"/>
</dbReference>
<dbReference type="GO" id="GO:0012505">
    <property type="term" value="C:endomembrane system"/>
    <property type="evidence" value="ECO:0007669"/>
    <property type="project" value="UniProtKB-SubCell"/>
</dbReference>
<dbReference type="HAMAP" id="MF_01398">
    <property type="entry name" value="ATP_synth_b_bprime"/>
    <property type="match status" value="1"/>
</dbReference>
<reference evidence="17" key="1">
    <citation type="submission" date="2018-06" db="EMBL/GenBank/DDBJ databases">
        <authorList>
            <person name="Zhirakovskaya E."/>
        </authorList>
    </citation>
    <scope>NUCLEOTIDE SEQUENCE</scope>
</reference>
<dbReference type="InterPro" id="IPR005864">
    <property type="entry name" value="ATP_synth_F0_bsu_bac"/>
</dbReference>
<keyword evidence="11" id="KW-0406">Ion transport</keyword>
<evidence type="ECO:0000256" key="14">
    <source>
        <dbReference type="ARBA" id="ARBA00025198"/>
    </source>
</evidence>
<dbReference type="PANTHER" id="PTHR33445:SF1">
    <property type="entry name" value="ATP SYNTHASE SUBUNIT B"/>
    <property type="match status" value="1"/>
</dbReference>
<dbReference type="AlphaFoldDB" id="A0A3B1B9S5"/>
<evidence type="ECO:0000256" key="6">
    <source>
        <dbReference type="ARBA" id="ARBA00022519"/>
    </source>
</evidence>
<evidence type="ECO:0000313" key="17">
    <source>
        <dbReference type="EMBL" id="VAX11031.1"/>
    </source>
</evidence>
<dbReference type="EC" id="3.6.3.14" evidence="17"/>
<keyword evidence="5" id="KW-1003">Cell membrane</keyword>
<keyword evidence="8 16" id="KW-0812">Transmembrane</keyword>
<comment type="function">
    <text evidence="14">F(1)F(0) ATP synthase produces ATP from ADP in the presence of a proton or sodium gradient. F-type ATPases consist of two structural domains, F(1) containing the extramembraneous catalytic core and F(0) containing the membrane proton channel, linked together by a central stalk and a peripheral stalk. During catalysis, ATP synthesis in the catalytic domain of F(1) is coupled via a rotary mechanism of the central stalk subunits to proton translocation.</text>
</comment>
<gene>
    <name evidence="17" type="ORF">MNBD_GAMMA25-2242</name>
</gene>
<name>A0A3B1B9S5_9ZZZZ</name>
<comment type="subcellular location">
    <subcellularLocation>
        <location evidence="2">Endomembrane system</location>
    </subcellularLocation>
    <subcellularLocation>
        <location evidence="1">Membrane</location>
        <topology evidence="1">Single-pass membrane protein</topology>
    </subcellularLocation>
</comment>
<dbReference type="CDD" id="cd06503">
    <property type="entry name" value="ATP-synt_Fo_b"/>
    <property type="match status" value="1"/>
</dbReference>
<keyword evidence="10 16" id="KW-1133">Transmembrane helix</keyword>
<evidence type="ECO:0000256" key="4">
    <source>
        <dbReference type="ARBA" id="ARBA00022448"/>
    </source>
</evidence>
<dbReference type="GO" id="GO:0045259">
    <property type="term" value="C:proton-transporting ATP synthase complex"/>
    <property type="evidence" value="ECO:0007669"/>
    <property type="project" value="UniProtKB-KW"/>
</dbReference>
<protein>
    <submittedName>
        <fullName evidence="17">ATP synthase F0 sector subunit b</fullName>
        <ecNumber evidence="17">3.6.3.14</ecNumber>
    </submittedName>
</protein>
<dbReference type="InterPro" id="IPR050059">
    <property type="entry name" value="ATP_synthase_B_chain"/>
</dbReference>
<dbReference type="InterPro" id="IPR002146">
    <property type="entry name" value="ATP_synth_b/b'su_bac/chlpt"/>
</dbReference>
<dbReference type="EMBL" id="UOFY01000061">
    <property type="protein sequence ID" value="VAX11031.1"/>
    <property type="molecule type" value="Genomic_DNA"/>
</dbReference>
<evidence type="ECO:0000256" key="3">
    <source>
        <dbReference type="ARBA" id="ARBA00005513"/>
    </source>
</evidence>
<dbReference type="NCBIfam" id="NF004411">
    <property type="entry name" value="PRK05759.1-2"/>
    <property type="match status" value="1"/>
</dbReference>
<evidence type="ECO:0000256" key="16">
    <source>
        <dbReference type="SAM" id="Phobius"/>
    </source>
</evidence>
<evidence type="ECO:0000256" key="12">
    <source>
        <dbReference type="ARBA" id="ARBA00023136"/>
    </source>
</evidence>
<keyword evidence="7" id="KW-0138">CF(0)</keyword>
<comment type="similarity">
    <text evidence="3">Belongs to the ATPase B chain family.</text>
</comment>
<keyword evidence="17" id="KW-0378">Hydrolase</keyword>
<dbReference type="PANTHER" id="PTHR33445">
    <property type="entry name" value="ATP SYNTHASE SUBUNIT B', CHLOROPLASTIC"/>
    <property type="match status" value="1"/>
</dbReference>
<evidence type="ECO:0000256" key="5">
    <source>
        <dbReference type="ARBA" id="ARBA00022475"/>
    </source>
</evidence>
<evidence type="ECO:0000256" key="11">
    <source>
        <dbReference type="ARBA" id="ARBA00023065"/>
    </source>
</evidence>
<dbReference type="SUPFAM" id="SSF81573">
    <property type="entry name" value="F1F0 ATP synthase subunit B, membrane domain"/>
    <property type="match status" value="1"/>
</dbReference>
<feature type="transmembrane region" description="Helical" evidence="16">
    <location>
        <begin position="12"/>
        <end position="33"/>
    </location>
</feature>
<dbReference type="GO" id="GO:0046961">
    <property type="term" value="F:proton-transporting ATPase activity, rotational mechanism"/>
    <property type="evidence" value="ECO:0007669"/>
    <property type="project" value="TreeGrafter"/>
</dbReference>
<keyword evidence="6" id="KW-0997">Cell inner membrane</keyword>
<keyword evidence="9" id="KW-0375">Hydrogen ion transport</keyword>